<evidence type="ECO:0000256" key="2">
    <source>
        <dbReference type="ARBA" id="ARBA00022670"/>
    </source>
</evidence>
<dbReference type="Gene3D" id="3.30.1380.10">
    <property type="match status" value="1"/>
</dbReference>
<dbReference type="GO" id="GO:0160237">
    <property type="term" value="F:D-Ala-D-Ala dipeptidase activity"/>
    <property type="evidence" value="ECO:0007669"/>
    <property type="project" value="UniProtKB-EC"/>
</dbReference>
<evidence type="ECO:0000256" key="3">
    <source>
        <dbReference type="ARBA" id="ARBA00022723"/>
    </source>
</evidence>
<evidence type="ECO:0000256" key="8">
    <source>
        <dbReference type="ARBA" id="ARBA00023316"/>
    </source>
</evidence>
<dbReference type="PANTHER" id="PTHR43126:SF2">
    <property type="entry name" value="D-ALANYL-D-ALANINE DIPEPTIDASE"/>
    <property type="match status" value="1"/>
</dbReference>
<dbReference type="InterPro" id="IPR009045">
    <property type="entry name" value="Zn_M74/Hedgehog-like"/>
</dbReference>
<feature type="binding site" evidence="9">
    <location>
        <position position="149"/>
    </location>
    <ligand>
        <name>Zn(2+)</name>
        <dbReference type="ChEBI" id="CHEBI:29105"/>
        <note>catalytic</note>
    </ligand>
</feature>
<feature type="active site" description="Proton donor/acceptor" evidence="9">
    <location>
        <position position="214"/>
    </location>
</feature>
<dbReference type="EMBL" id="RSCM01000017">
    <property type="protein sequence ID" value="RUS93657.1"/>
    <property type="molecule type" value="Genomic_DNA"/>
</dbReference>
<comment type="catalytic activity">
    <reaction evidence="1 9 10">
        <text>D-alanyl-D-alanine + H2O = 2 D-alanine</text>
        <dbReference type="Rhea" id="RHEA:20661"/>
        <dbReference type="ChEBI" id="CHEBI:15377"/>
        <dbReference type="ChEBI" id="CHEBI:57416"/>
        <dbReference type="ChEBI" id="CHEBI:57822"/>
        <dbReference type="EC" id="3.4.13.22"/>
    </reaction>
</comment>
<comment type="similarity">
    <text evidence="9 10">Belongs to the peptidase M15D family.</text>
</comment>
<keyword evidence="6 9" id="KW-0224">Dipeptidase</keyword>
<evidence type="ECO:0000256" key="7">
    <source>
        <dbReference type="ARBA" id="ARBA00023049"/>
    </source>
</evidence>
<dbReference type="GO" id="GO:0071555">
    <property type="term" value="P:cell wall organization"/>
    <property type="evidence" value="ECO:0007669"/>
    <property type="project" value="UniProtKB-KW"/>
</dbReference>
<evidence type="ECO:0000256" key="6">
    <source>
        <dbReference type="ARBA" id="ARBA00022997"/>
    </source>
</evidence>
<evidence type="ECO:0000256" key="4">
    <source>
        <dbReference type="ARBA" id="ARBA00022801"/>
    </source>
</evidence>
<keyword evidence="3 9" id="KW-0479">Metal-binding</keyword>
<reference evidence="11 12" key="1">
    <citation type="journal article" date="2019" name="Genome Biol. Evol.">
        <title>Day and night: Metabolic profiles and evolutionary relationships of six axenic non-marine cyanobacteria.</title>
        <authorList>
            <person name="Will S.E."/>
            <person name="Henke P."/>
            <person name="Boedeker C."/>
            <person name="Huang S."/>
            <person name="Brinkmann H."/>
            <person name="Rohde M."/>
            <person name="Jarek M."/>
            <person name="Friedl T."/>
            <person name="Seufert S."/>
            <person name="Schumacher M."/>
            <person name="Overmann J."/>
            <person name="Neumann-Schaal M."/>
            <person name="Petersen J."/>
        </authorList>
    </citation>
    <scope>NUCLEOTIDE SEQUENCE [LARGE SCALE GENOMIC DNA]</scope>
    <source>
        <strain evidence="11 12">SAG 1403-4b</strain>
    </source>
</reference>
<dbReference type="InterPro" id="IPR000755">
    <property type="entry name" value="A_A_dipeptidase"/>
</dbReference>
<dbReference type="PIRSF" id="PIRSF026671">
    <property type="entry name" value="AA_dipeptidase"/>
    <property type="match status" value="1"/>
</dbReference>
<dbReference type="GO" id="GO:0008270">
    <property type="term" value="F:zinc ion binding"/>
    <property type="evidence" value="ECO:0007669"/>
    <property type="project" value="UniProtKB-UniRule"/>
</dbReference>
<dbReference type="PANTHER" id="PTHR43126">
    <property type="entry name" value="D-ALANYL-D-ALANINE DIPEPTIDASE"/>
    <property type="match status" value="1"/>
</dbReference>
<dbReference type="AlphaFoldDB" id="A0A3S1AJN6"/>
<sequence length="240" mass="27841">MIDSFLQSELYLGKIMRPYHQIPILECGESLVKIPLELFAVESPHPYEKLGATYGEYSPYFLRESVIANLIQAQNYLQLLHPNWYIQIFDAYRPVAVQQFMVDYSFGEALRDRGLTEAQLSPQQREEVWKAVYEIWAVPSLDMNSPPPHSTGAAVDITLVDENGQVVDMGSPIDEMSERSHPEYYAKSNQQYDANRQLLRDVMLKAGFQRNPREWWHFSCGDQMWAWLQNQGTARYGRLV</sequence>
<evidence type="ECO:0000256" key="9">
    <source>
        <dbReference type="HAMAP-Rule" id="MF_01924"/>
    </source>
</evidence>
<proteinExistence type="inferred from homology"/>
<keyword evidence="5 9" id="KW-0862">Zinc</keyword>
<dbReference type="SUPFAM" id="SSF55166">
    <property type="entry name" value="Hedgehog/DD-peptidase"/>
    <property type="match status" value="1"/>
</dbReference>
<comment type="function">
    <text evidence="9 10">Catalyzes hydrolysis of the D-alanyl-D-alanine dipeptide.</text>
</comment>
<protein>
    <recommendedName>
        <fullName evidence="9 10">D-alanyl-D-alanine dipeptidase</fullName>
        <shortName evidence="9 10">D-Ala-D-Ala dipeptidase</shortName>
        <ecNumber evidence="9 10">3.4.13.22</ecNumber>
    </recommendedName>
</protein>
<dbReference type="CDD" id="cd14843">
    <property type="entry name" value="D-Ala-D-Ala_dipeptidase_like"/>
    <property type="match status" value="1"/>
</dbReference>
<organism evidence="11 12">
    <name type="scientific">Trichormus variabilis SAG 1403-4b</name>
    <dbReference type="NCBI Taxonomy" id="447716"/>
    <lineage>
        <taxon>Bacteria</taxon>
        <taxon>Bacillati</taxon>
        <taxon>Cyanobacteriota</taxon>
        <taxon>Cyanophyceae</taxon>
        <taxon>Nostocales</taxon>
        <taxon>Nostocaceae</taxon>
        <taxon>Trichormus</taxon>
    </lineage>
</organism>
<feature type="site" description="Transition state stabilizer" evidence="9">
    <location>
        <position position="93"/>
    </location>
</feature>
<evidence type="ECO:0000313" key="12">
    <source>
        <dbReference type="Proteomes" id="UP000276103"/>
    </source>
</evidence>
<dbReference type="Pfam" id="PF01427">
    <property type="entry name" value="Peptidase_M15"/>
    <property type="match status" value="1"/>
</dbReference>
<evidence type="ECO:0000256" key="10">
    <source>
        <dbReference type="PIRNR" id="PIRNR026671"/>
    </source>
</evidence>
<name>A0A3S1AJN6_ANAVA</name>
<keyword evidence="8 10" id="KW-0961">Cell wall biogenesis/degradation</keyword>
<keyword evidence="7 9" id="KW-0482">Metalloprotease</keyword>
<comment type="cofactor">
    <cofactor evidence="9">
        <name>Zn(2+)</name>
        <dbReference type="ChEBI" id="CHEBI:29105"/>
    </cofactor>
    <text evidence="9">Binds 1 zinc ion per subunit.</text>
</comment>
<keyword evidence="2 9" id="KW-0645">Protease</keyword>
<accession>A0A3S1AJN6</accession>
<keyword evidence="4 9" id="KW-0378">Hydrolase</keyword>
<feature type="binding site" evidence="9">
    <location>
        <position position="156"/>
    </location>
    <ligand>
        <name>Zn(2+)</name>
        <dbReference type="ChEBI" id="CHEBI:29105"/>
        <note>catalytic</note>
    </ligand>
</feature>
<dbReference type="EC" id="3.4.13.22" evidence="9 10"/>
<keyword evidence="12" id="KW-1185">Reference proteome</keyword>
<gene>
    <name evidence="11" type="ORF">DSM107003_41580</name>
</gene>
<comment type="caution">
    <text evidence="11">The sequence shown here is derived from an EMBL/GenBank/DDBJ whole genome shotgun (WGS) entry which is preliminary data.</text>
</comment>
<dbReference type="GO" id="GO:0008237">
    <property type="term" value="F:metallopeptidase activity"/>
    <property type="evidence" value="ECO:0007669"/>
    <property type="project" value="UniProtKB-KW"/>
</dbReference>
<dbReference type="HAMAP" id="MF_01924">
    <property type="entry name" value="A_A_dipeptidase"/>
    <property type="match status" value="1"/>
</dbReference>
<dbReference type="Proteomes" id="UP000276103">
    <property type="component" value="Unassembled WGS sequence"/>
</dbReference>
<dbReference type="GO" id="GO:0006508">
    <property type="term" value="P:proteolysis"/>
    <property type="evidence" value="ECO:0007669"/>
    <property type="project" value="UniProtKB-KW"/>
</dbReference>
<feature type="binding site" evidence="9">
    <location>
        <position position="217"/>
    </location>
    <ligand>
        <name>Zn(2+)</name>
        <dbReference type="ChEBI" id="CHEBI:29105"/>
        <note>catalytic</note>
    </ligand>
</feature>
<evidence type="ECO:0000256" key="1">
    <source>
        <dbReference type="ARBA" id="ARBA00001362"/>
    </source>
</evidence>
<evidence type="ECO:0000313" key="11">
    <source>
        <dbReference type="EMBL" id="RUS93657.1"/>
    </source>
</evidence>
<evidence type="ECO:0000256" key="5">
    <source>
        <dbReference type="ARBA" id="ARBA00022833"/>
    </source>
</evidence>